<keyword evidence="2" id="KW-1185">Reference proteome</keyword>
<name>A0A249PGG7_9HYPH</name>
<protein>
    <submittedName>
        <fullName evidence="1">Uncharacterized protein</fullName>
    </submittedName>
</protein>
<organism evidence="1 2">
    <name type="scientific">Sinorhizobium sojae CCBAU 05684</name>
    <dbReference type="NCBI Taxonomy" id="716928"/>
    <lineage>
        <taxon>Bacteria</taxon>
        <taxon>Pseudomonadati</taxon>
        <taxon>Pseudomonadota</taxon>
        <taxon>Alphaproteobacteria</taxon>
        <taxon>Hyphomicrobiales</taxon>
        <taxon>Rhizobiaceae</taxon>
        <taxon>Sinorhizobium/Ensifer group</taxon>
        <taxon>Sinorhizobium</taxon>
    </lineage>
</organism>
<sequence>MTSVSHFDIAEGRRRDWAVLDEALTHHIVHEESMVSGEPS</sequence>
<evidence type="ECO:0000313" key="2">
    <source>
        <dbReference type="Proteomes" id="UP000217211"/>
    </source>
</evidence>
<evidence type="ECO:0000313" key="1">
    <source>
        <dbReference type="EMBL" id="ASY65060.1"/>
    </source>
</evidence>
<dbReference type="AlphaFoldDB" id="A0A249PGG7"/>
<accession>A0A249PGG7</accession>
<dbReference type="KEGG" id="esj:SJ05684_c36470"/>
<gene>
    <name evidence="1" type="ORF">SJ05684_c36470</name>
</gene>
<reference evidence="1 2" key="1">
    <citation type="submission" date="2017-08" db="EMBL/GenBank/DDBJ databases">
        <title>Multipartite genome sequences of Sinorhizobium species nodulating soybeans.</title>
        <authorList>
            <person name="Tian C.F."/>
        </authorList>
    </citation>
    <scope>NUCLEOTIDE SEQUENCE [LARGE SCALE GENOMIC DNA]</scope>
    <source>
        <strain evidence="1 2">CCBAU 05684</strain>
    </source>
</reference>
<dbReference type="Proteomes" id="UP000217211">
    <property type="component" value="Chromosome"/>
</dbReference>
<proteinExistence type="predicted"/>
<dbReference type="EMBL" id="CP023067">
    <property type="protein sequence ID" value="ASY65060.1"/>
    <property type="molecule type" value="Genomic_DNA"/>
</dbReference>